<reference evidence="1" key="3">
    <citation type="submission" date="2025-09" db="UniProtKB">
        <authorList>
            <consortium name="Ensembl"/>
        </authorList>
    </citation>
    <scope>IDENTIFICATION</scope>
</reference>
<name>A0A8C5ELK6_GOUWI</name>
<accession>A0A8C5ELK6</accession>
<organism evidence="1 2">
    <name type="scientific">Gouania willdenowi</name>
    <name type="common">Blunt-snouted clingfish</name>
    <name type="synonym">Lepadogaster willdenowi</name>
    <dbReference type="NCBI Taxonomy" id="441366"/>
    <lineage>
        <taxon>Eukaryota</taxon>
        <taxon>Metazoa</taxon>
        <taxon>Chordata</taxon>
        <taxon>Craniata</taxon>
        <taxon>Vertebrata</taxon>
        <taxon>Euteleostomi</taxon>
        <taxon>Actinopterygii</taxon>
        <taxon>Neopterygii</taxon>
        <taxon>Teleostei</taxon>
        <taxon>Neoteleostei</taxon>
        <taxon>Acanthomorphata</taxon>
        <taxon>Ovalentaria</taxon>
        <taxon>Blenniimorphae</taxon>
        <taxon>Blenniiformes</taxon>
        <taxon>Gobiesocoidei</taxon>
        <taxon>Gobiesocidae</taxon>
        <taxon>Gobiesocinae</taxon>
        <taxon>Gouania</taxon>
    </lineage>
</organism>
<dbReference type="AlphaFoldDB" id="A0A8C5ELK6"/>
<dbReference type="Proteomes" id="UP000694680">
    <property type="component" value="Chromosome 14"/>
</dbReference>
<evidence type="ECO:0000313" key="2">
    <source>
        <dbReference type="Proteomes" id="UP000694680"/>
    </source>
</evidence>
<sequence>MCFNTTTTQCNTPLYLILQHKGFCCTSKGFCCTSKGFCCTSKGFCCTSKGFCCNSKGFCCTSKGFCFCCTSKGFCLTTSGAELVDVTIIQLRPNRLTPPPYEIRQNS</sequence>
<dbReference type="Ensembl" id="ENSGWIT00000025123.1">
    <property type="protein sequence ID" value="ENSGWIP00000022924.1"/>
    <property type="gene ID" value="ENSGWIG00000012266.1"/>
</dbReference>
<protein>
    <submittedName>
        <fullName evidence="1">Uncharacterized protein</fullName>
    </submittedName>
</protein>
<proteinExistence type="predicted"/>
<evidence type="ECO:0000313" key="1">
    <source>
        <dbReference type="Ensembl" id="ENSGWIP00000022924.1"/>
    </source>
</evidence>
<reference evidence="1" key="1">
    <citation type="submission" date="2020-06" db="EMBL/GenBank/DDBJ databases">
        <authorList>
            <consortium name="Wellcome Sanger Institute Data Sharing"/>
        </authorList>
    </citation>
    <scope>NUCLEOTIDE SEQUENCE [LARGE SCALE GENOMIC DNA]</scope>
</reference>
<reference evidence="1" key="2">
    <citation type="submission" date="2025-08" db="UniProtKB">
        <authorList>
            <consortium name="Ensembl"/>
        </authorList>
    </citation>
    <scope>IDENTIFICATION</scope>
</reference>
<keyword evidence="2" id="KW-1185">Reference proteome</keyword>